<evidence type="ECO:0000259" key="1">
    <source>
        <dbReference type="Pfam" id="PF00881"/>
    </source>
</evidence>
<dbReference type="InterPro" id="IPR020051">
    <property type="entry name" value="SagB-type_dehydrogenase"/>
</dbReference>
<dbReference type="InterPro" id="IPR000415">
    <property type="entry name" value="Nitroreductase-like"/>
</dbReference>
<accession>A0A0S7YBU4</accession>
<dbReference type="NCBIfam" id="TIGR03605">
    <property type="entry name" value="antibiot_sagB"/>
    <property type="match status" value="1"/>
</dbReference>
<dbReference type="InterPro" id="IPR052544">
    <property type="entry name" value="Bacteriocin_Proc_Enz"/>
</dbReference>
<dbReference type="Gene3D" id="3.40.109.10">
    <property type="entry name" value="NADH Oxidase"/>
    <property type="match status" value="1"/>
</dbReference>
<dbReference type="EMBL" id="LJNI01000087">
    <property type="protein sequence ID" value="KPJ72261.1"/>
    <property type="molecule type" value="Genomic_DNA"/>
</dbReference>
<dbReference type="PANTHER" id="PTHR43745">
    <property type="entry name" value="NITROREDUCTASE MJ1384-RELATED"/>
    <property type="match status" value="1"/>
</dbReference>
<dbReference type="AlphaFoldDB" id="A0A0S7YBU4"/>
<gene>
    <name evidence="2" type="ORF">AMJ52_06935</name>
</gene>
<organism evidence="2 3">
    <name type="scientific">candidate division TA06 bacterium DG_78</name>
    <dbReference type="NCBI Taxonomy" id="1703772"/>
    <lineage>
        <taxon>Bacteria</taxon>
        <taxon>Bacteria division TA06</taxon>
    </lineage>
</organism>
<protein>
    <recommendedName>
        <fullName evidence="1">Nitroreductase domain-containing protein</fullName>
    </recommendedName>
</protein>
<sequence>MIKLPVAQFTNKSIEACIEARRSIRNFTGDSLSIQEISNILWAAQGITDKTRGFRSSPSAGATYPLELFVAKHDGLFRYIPQSHVLKKQSDKDVRKNIARAALNQMFIADAGLVIVVTAVFERTTYRYGKRGIQYVYNEVGHCAQNVLLEAVALGLGSVPIGAFDDAKLSQCCDLREEEPLYILPVGYPK</sequence>
<feature type="domain" description="Nitroreductase" evidence="1">
    <location>
        <begin position="18"/>
        <end position="188"/>
    </location>
</feature>
<comment type="caution">
    <text evidence="2">The sequence shown here is derived from an EMBL/GenBank/DDBJ whole genome shotgun (WGS) entry which is preliminary data.</text>
</comment>
<dbReference type="CDD" id="cd02142">
    <property type="entry name" value="McbC_SagB-like_oxidoreductase"/>
    <property type="match status" value="1"/>
</dbReference>
<dbReference type="SUPFAM" id="SSF55469">
    <property type="entry name" value="FMN-dependent nitroreductase-like"/>
    <property type="match status" value="1"/>
</dbReference>
<evidence type="ECO:0000313" key="2">
    <source>
        <dbReference type="EMBL" id="KPJ72261.1"/>
    </source>
</evidence>
<dbReference type="Pfam" id="PF00881">
    <property type="entry name" value="Nitroreductase"/>
    <property type="match status" value="1"/>
</dbReference>
<dbReference type="PANTHER" id="PTHR43745:SF2">
    <property type="entry name" value="NITROREDUCTASE MJ1384-RELATED"/>
    <property type="match status" value="1"/>
</dbReference>
<name>A0A0S7YBU4_UNCT6</name>
<dbReference type="GO" id="GO:0016491">
    <property type="term" value="F:oxidoreductase activity"/>
    <property type="evidence" value="ECO:0007669"/>
    <property type="project" value="InterPro"/>
</dbReference>
<evidence type="ECO:0000313" key="3">
    <source>
        <dbReference type="Proteomes" id="UP000051012"/>
    </source>
</evidence>
<reference evidence="2 3" key="1">
    <citation type="journal article" date="2015" name="Microbiome">
        <title>Genomic resolution of linkages in carbon, nitrogen, and sulfur cycling among widespread estuary sediment bacteria.</title>
        <authorList>
            <person name="Baker B.J."/>
            <person name="Lazar C.S."/>
            <person name="Teske A.P."/>
            <person name="Dick G.J."/>
        </authorList>
    </citation>
    <scope>NUCLEOTIDE SEQUENCE [LARGE SCALE GENOMIC DNA]</scope>
    <source>
        <strain evidence="2">DG_78</strain>
    </source>
</reference>
<proteinExistence type="predicted"/>
<dbReference type="Proteomes" id="UP000051012">
    <property type="component" value="Unassembled WGS sequence"/>
</dbReference>
<dbReference type="InterPro" id="IPR029479">
    <property type="entry name" value="Nitroreductase"/>
</dbReference>